<comment type="caution">
    <text evidence="1">The sequence shown here is derived from an EMBL/GenBank/DDBJ whole genome shotgun (WGS) entry which is preliminary data.</text>
</comment>
<dbReference type="EMBL" id="JANHOG010000344">
    <property type="protein sequence ID" value="KAJ3555300.1"/>
    <property type="molecule type" value="Genomic_DNA"/>
</dbReference>
<gene>
    <name evidence="1" type="ORF">NM688_g2659</name>
</gene>
<evidence type="ECO:0000313" key="2">
    <source>
        <dbReference type="Proteomes" id="UP001148662"/>
    </source>
</evidence>
<organism evidence="1 2">
    <name type="scientific">Phlebia brevispora</name>
    <dbReference type="NCBI Taxonomy" id="194682"/>
    <lineage>
        <taxon>Eukaryota</taxon>
        <taxon>Fungi</taxon>
        <taxon>Dikarya</taxon>
        <taxon>Basidiomycota</taxon>
        <taxon>Agaricomycotina</taxon>
        <taxon>Agaricomycetes</taxon>
        <taxon>Polyporales</taxon>
        <taxon>Meruliaceae</taxon>
        <taxon>Phlebia</taxon>
    </lineage>
</organism>
<evidence type="ECO:0000313" key="1">
    <source>
        <dbReference type="EMBL" id="KAJ3555300.1"/>
    </source>
</evidence>
<accession>A0ACC1T7V8</accession>
<sequence length="81" mass="9334">MPLKRLSVRSYLVLRAEQQDAGTETDIRRGQHISILVQRSQSKRHDLYPEVRRARSPTLTQRSSRPPNASPTEHRQQACGE</sequence>
<name>A0ACC1T7V8_9APHY</name>
<proteinExistence type="predicted"/>
<reference evidence="1" key="1">
    <citation type="submission" date="2022-07" db="EMBL/GenBank/DDBJ databases">
        <title>Genome Sequence of Phlebia brevispora.</title>
        <authorList>
            <person name="Buettner E."/>
        </authorList>
    </citation>
    <scope>NUCLEOTIDE SEQUENCE</scope>
    <source>
        <strain evidence="1">MPL23</strain>
    </source>
</reference>
<keyword evidence="2" id="KW-1185">Reference proteome</keyword>
<dbReference type="Proteomes" id="UP001148662">
    <property type="component" value="Unassembled WGS sequence"/>
</dbReference>
<protein>
    <submittedName>
        <fullName evidence="1">Uncharacterized protein</fullName>
    </submittedName>
</protein>